<evidence type="ECO:0000313" key="4">
    <source>
        <dbReference type="EMBL" id="ACZ08166.1"/>
    </source>
</evidence>
<dbReference type="Proteomes" id="UP000000845">
    <property type="component" value="Chromosome"/>
</dbReference>
<dbReference type="Gene3D" id="3.40.30.10">
    <property type="entry name" value="Glutaredoxin"/>
    <property type="match status" value="1"/>
</dbReference>
<protein>
    <submittedName>
        <fullName evidence="4">Redox-active disulfide protein 2</fullName>
    </submittedName>
</protein>
<dbReference type="KEGG" id="str:Sterm_1300"/>
<feature type="active site" description="Nucleophile" evidence="1">
    <location>
        <position position="13"/>
    </location>
</feature>
<accession>D1AHD2</accession>
<dbReference type="eggNOG" id="COG0526">
    <property type="taxonomic scope" value="Bacteria"/>
</dbReference>
<evidence type="ECO:0000313" key="5">
    <source>
        <dbReference type="Proteomes" id="UP000000845"/>
    </source>
</evidence>
<proteinExistence type="predicted"/>
<keyword evidence="2" id="KW-1015">Disulfide bond</keyword>
<dbReference type="HOGENOM" id="CLU_090389_18_2_0"/>
<dbReference type="InterPro" id="IPR005243">
    <property type="entry name" value="THIRX-like_proc"/>
</dbReference>
<feature type="disulfide bond" description="Redox-active" evidence="2">
    <location>
        <begin position="10"/>
        <end position="13"/>
    </location>
</feature>
<dbReference type="NCBIfam" id="TIGR00412">
    <property type="entry name" value="redox_disulf_2"/>
    <property type="match status" value="1"/>
</dbReference>
<dbReference type="RefSeq" id="WP_012860762.1">
    <property type="nucleotide sequence ID" value="NC_013517.1"/>
</dbReference>
<sequence length="75" mass="8273">MKIKVLGSGCKNCQNLEKNVKEALKESGKEAEVEKVTDMKEILKFGVMKTPALVIDEKVVVSGRVATIKELIEIL</sequence>
<dbReference type="PIRSF" id="PIRSF037031">
    <property type="entry name" value="Redox_disulphide_2"/>
    <property type="match status" value="1"/>
</dbReference>
<reference evidence="4 5" key="2">
    <citation type="journal article" date="2010" name="Stand. Genomic Sci.">
        <title>Complete genome sequence of Sebaldella termitidis type strain (NCTC 11300).</title>
        <authorList>
            <person name="Harmon-Smith M."/>
            <person name="Celia L."/>
            <person name="Chertkov O."/>
            <person name="Lapidus A."/>
            <person name="Copeland A."/>
            <person name="Glavina Del Rio T."/>
            <person name="Nolan M."/>
            <person name="Lucas S."/>
            <person name="Tice H."/>
            <person name="Cheng J.F."/>
            <person name="Han C."/>
            <person name="Detter J.C."/>
            <person name="Bruce D."/>
            <person name="Goodwin L."/>
            <person name="Pitluck S."/>
            <person name="Pati A."/>
            <person name="Liolios K."/>
            <person name="Ivanova N."/>
            <person name="Mavromatis K."/>
            <person name="Mikhailova N."/>
            <person name="Chen A."/>
            <person name="Palaniappan K."/>
            <person name="Land M."/>
            <person name="Hauser L."/>
            <person name="Chang Y.J."/>
            <person name="Jeffries C.D."/>
            <person name="Brettin T."/>
            <person name="Goker M."/>
            <person name="Beck B."/>
            <person name="Bristow J."/>
            <person name="Eisen J.A."/>
            <person name="Markowitz V."/>
            <person name="Hugenholtz P."/>
            <person name="Kyrpides N.C."/>
            <person name="Klenk H.P."/>
            <person name="Chen F."/>
        </authorList>
    </citation>
    <scope>NUCLEOTIDE SEQUENCE [LARGE SCALE GENOMIC DNA]</scope>
    <source>
        <strain evidence="5">ATCC 33386 / NCTC 11300</strain>
    </source>
</reference>
<reference evidence="5" key="1">
    <citation type="submission" date="2009-09" db="EMBL/GenBank/DDBJ databases">
        <title>The complete chromosome of Sebaldella termitidis ATCC 33386.</title>
        <authorList>
            <consortium name="US DOE Joint Genome Institute (JGI-PGF)"/>
            <person name="Lucas S."/>
            <person name="Copeland A."/>
            <person name="Lapidus A."/>
            <person name="Glavina del Rio T."/>
            <person name="Dalin E."/>
            <person name="Tice H."/>
            <person name="Bruce D."/>
            <person name="Goodwin L."/>
            <person name="Pitluck S."/>
            <person name="Kyrpides N."/>
            <person name="Mavromatis K."/>
            <person name="Ivanova N."/>
            <person name="Mikhailova N."/>
            <person name="Sims D."/>
            <person name="Meincke L."/>
            <person name="Brettin T."/>
            <person name="Detter J.C."/>
            <person name="Han C."/>
            <person name="Larimer F."/>
            <person name="Land M."/>
            <person name="Hauser L."/>
            <person name="Markowitz V."/>
            <person name="Cheng J.F."/>
            <person name="Hugenholtz P."/>
            <person name="Woyke T."/>
            <person name="Wu D."/>
            <person name="Eisen J.A."/>
        </authorList>
    </citation>
    <scope>NUCLEOTIDE SEQUENCE [LARGE SCALE GENOMIC DNA]</scope>
    <source>
        <strain evidence="5">ATCC 33386 / NCTC 11300</strain>
    </source>
</reference>
<keyword evidence="2" id="KW-0676">Redox-active center</keyword>
<dbReference type="PANTHER" id="PTHR36450">
    <property type="entry name" value="THIOREDOXIN"/>
    <property type="match status" value="1"/>
</dbReference>
<keyword evidence="5" id="KW-1185">Reference proteome</keyword>
<gene>
    <name evidence="4" type="ordered locus">Sterm_1300</name>
</gene>
<dbReference type="AlphaFoldDB" id="D1AHD2"/>
<evidence type="ECO:0000256" key="1">
    <source>
        <dbReference type="PIRSR" id="PIRSR037031-50"/>
    </source>
</evidence>
<organism evidence="4 5">
    <name type="scientific">Sebaldella termitidis (strain ATCC 33386 / NCTC 11300)</name>
    <dbReference type="NCBI Taxonomy" id="526218"/>
    <lineage>
        <taxon>Bacteria</taxon>
        <taxon>Fusobacteriati</taxon>
        <taxon>Fusobacteriota</taxon>
        <taxon>Fusobacteriia</taxon>
        <taxon>Fusobacteriales</taxon>
        <taxon>Leptotrichiaceae</taxon>
        <taxon>Sebaldella</taxon>
    </lineage>
</organism>
<dbReference type="SUPFAM" id="SSF52833">
    <property type="entry name" value="Thioredoxin-like"/>
    <property type="match status" value="1"/>
</dbReference>
<dbReference type="STRING" id="526218.Sterm_1300"/>
<evidence type="ECO:0000259" key="3">
    <source>
        <dbReference type="Pfam" id="PF13192"/>
    </source>
</evidence>
<feature type="domain" description="Thioredoxin-like fold" evidence="3">
    <location>
        <begin position="1"/>
        <end position="75"/>
    </location>
</feature>
<evidence type="ECO:0000256" key="2">
    <source>
        <dbReference type="PIRSR" id="PIRSR037031-51"/>
    </source>
</evidence>
<feature type="active site" description="Nucleophile" evidence="1">
    <location>
        <position position="10"/>
    </location>
</feature>
<dbReference type="InterPro" id="IPR012336">
    <property type="entry name" value="Thioredoxin-like_fold"/>
</dbReference>
<dbReference type="Pfam" id="PF13192">
    <property type="entry name" value="Thioredoxin_3"/>
    <property type="match status" value="1"/>
</dbReference>
<dbReference type="EMBL" id="CP001739">
    <property type="protein sequence ID" value="ACZ08166.1"/>
    <property type="molecule type" value="Genomic_DNA"/>
</dbReference>
<dbReference type="PANTHER" id="PTHR36450:SF1">
    <property type="entry name" value="THIOREDOXIN"/>
    <property type="match status" value="1"/>
</dbReference>
<name>D1AHD2_SEBTE</name>
<dbReference type="InterPro" id="IPR036249">
    <property type="entry name" value="Thioredoxin-like_sf"/>
</dbReference>